<dbReference type="InterPro" id="IPR003169">
    <property type="entry name" value="GYF"/>
</dbReference>
<keyword evidence="2 4" id="KW-0863">Zinc-finger</keyword>
<keyword evidence="9" id="KW-1185">Reference proteome</keyword>
<feature type="compositionally biased region" description="Polar residues" evidence="5">
    <location>
        <begin position="537"/>
        <end position="552"/>
    </location>
</feature>
<feature type="compositionally biased region" description="Basic and acidic residues" evidence="5">
    <location>
        <begin position="30"/>
        <end position="44"/>
    </location>
</feature>
<feature type="region of interest" description="Disordered" evidence="5">
    <location>
        <begin position="30"/>
        <end position="130"/>
    </location>
</feature>
<feature type="compositionally biased region" description="Polar residues" evidence="5">
    <location>
        <begin position="752"/>
        <end position="769"/>
    </location>
</feature>
<dbReference type="EMBL" id="JAUHHV010000005">
    <property type="protein sequence ID" value="KAK1423577.1"/>
    <property type="molecule type" value="Genomic_DNA"/>
</dbReference>
<dbReference type="CDD" id="cd00072">
    <property type="entry name" value="GYF"/>
    <property type="match status" value="1"/>
</dbReference>
<dbReference type="Gene3D" id="4.10.1000.10">
    <property type="entry name" value="Zinc finger, CCCH-type"/>
    <property type="match status" value="1"/>
</dbReference>
<dbReference type="SMART" id="SM00444">
    <property type="entry name" value="GYF"/>
    <property type="match status" value="1"/>
</dbReference>
<feature type="domain" description="C3H1-type" evidence="6">
    <location>
        <begin position="846"/>
        <end position="873"/>
    </location>
</feature>
<dbReference type="PANTHER" id="PTHR46695:SF4">
    <property type="entry name" value="ZINC FINGER CCCH DOMAIN-CONTAINING PROTEIN 44"/>
    <property type="match status" value="1"/>
</dbReference>
<dbReference type="GO" id="GO:0008270">
    <property type="term" value="F:zinc ion binding"/>
    <property type="evidence" value="ECO:0007669"/>
    <property type="project" value="UniProtKB-KW"/>
</dbReference>
<feature type="compositionally biased region" description="Basic and acidic residues" evidence="5">
    <location>
        <begin position="54"/>
        <end position="67"/>
    </location>
</feature>
<evidence type="ECO:0000256" key="1">
    <source>
        <dbReference type="ARBA" id="ARBA00022723"/>
    </source>
</evidence>
<dbReference type="InterPro" id="IPR036855">
    <property type="entry name" value="Znf_CCCH_sf"/>
</dbReference>
<name>A0AAD8KIF9_TARER</name>
<dbReference type="AlphaFoldDB" id="A0AAD8KIF9"/>
<dbReference type="PANTHER" id="PTHR46695">
    <property type="entry name" value="ZINC FINGER CCCH DOMAIN-CONTAINING PROTEIN 44-RELATED"/>
    <property type="match status" value="1"/>
</dbReference>
<evidence type="ECO:0000259" key="6">
    <source>
        <dbReference type="PROSITE" id="PS50103"/>
    </source>
</evidence>
<evidence type="ECO:0000259" key="7">
    <source>
        <dbReference type="PROSITE" id="PS50829"/>
    </source>
</evidence>
<dbReference type="SUPFAM" id="SSF55277">
    <property type="entry name" value="GYF domain"/>
    <property type="match status" value="1"/>
</dbReference>
<keyword evidence="1 4" id="KW-0479">Metal-binding</keyword>
<feature type="compositionally biased region" description="Pro residues" evidence="5">
    <location>
        <begin position="727"/>
        <end position="737"/>
    </location>
</feature>
<dbReference type="Pfam" id="PF02213">
    <property type="entry name" value="GYF"/>
    <property type="match status" value="1"/>
</dbReference>
<dbReference type="Proteomes" id="UP001229421">
    <property type="component" value="Unassembled WGS sequence"/>
</dbReference>
<sequence length="873" mass="95326">MLNFLTNRTYRECTEKIQLLKTPEERERRLKEIPNVHFDPKMNPDYESDDTEEYFNKEHGDHIESKYSGKNSRRPKKKQSRSRKDEKPNNQTTTTSSVIEEGSTIPNNQTTTTSSIAEEGSTIPNNQTTTTSSIVEEGSTIPNIQTTTTSSVVEEGSTIPMEKDAPASTLENCQHEADCNGSTITKLDHHATLSSSISNGALETAVSLKNTSYPNDTVWHYRDPNGKVQGPFSLVQLQRWSTTGYFSAEMRIWAKREDESLLLTDVLKQQFHDHENTTAAKKVVTQTEGVVVGGGIPSSTVTVTSTVPNLVNHDKLSDSQSFGQNWSANNNTNNLNYNPPSVESTVLLDTSSIPAQDTEKDEANIKHAPTAVIDLPGPTPKKMVDEHEKIQSAVESKALLQDSGNNPPSWSSASSLVVGGAKLPVSANGLGGCTSTPDKREEWDSGIVLEVAADHAATPTSNIDQNVNPSQPPCNDFTWHGVGEMIEFSTLAEESVSDLLAEVDAMESQYGLPSPTSRRNSFVDDLFNGSFDEFSPTPDQGTRSDGFSSSGDIQLPCQSTTTPDEHIVGCSQSNNINCAFDFMKTSNGLQQHSFISPEINGQTIDVSQKMNSGSMGFKWPEMERVPQGMIDINRSAKAEGDDVEIETKTCDVQFKVKLENGNHNVHQPIASLDIDRVHSLESAAKMKSSEHSKEMQAPKPIGIGAKLVTRVAQIKGLEGTTNQPQSMSPPPPPPPPLTLGLDPYDPCDLGSETMQGSMKFSSTGRPSQVTNTKTNTNINTNTGRSWNIGWDTNQQKYNSSNSPRERSQQIEESGHNSRNSRSSWNKHSSFGSDSSGGGGGNLRPPTKGQRVCRFYESGKCKKGASCKYLHPSQ</sequence>
<protein>
    <submittedName>
        <fullName evidence="8">Uncharacterized protein</fullName>
    </submittedName>
</protein>
<feature type="domain" description="GYF" evidence="7">
    <location>
        <begin position="216"/>
        <end position="268"/>
    </location>
</feature>
<feature type="region of interest" description="Disordered" evidence="5">
    <location>
        <begin position="719"/>
        <end position="848"/>
    </location>
</feature>
<dbReference type="InterPro" id="IPR000571">
    <property type="entry name" value="Znf_CCCH"/>
</dbReference>
<evidence type="ECO:0000256" key="3">
    <source>
        <dbReference type="ARBA" id="ARBA00022833"/>
    </source>
</evidence>
<feature type="compositionally biased region" description="Basic and acidic residues" evidence="5">
    <location>
        <begin position="803"/>
        <end position="815"/>
    </location>
</feature>
<dbReference type="Gene3D" id="3.30.1490.40">
    <property type="match status" value="1"/>
</dbReference>
<dbReference type="PROSITE" id="PS50103">
    <property type="entry name" value="ZF_C3H1"/>
    <property type="match status" value="1"/>
</dbReference>
<evidence type="ECO:0000313" key="8">
    <source>
        <dbReference type="EMBL" id="KAK1423577.1"/>
    </source>
</evidence>
<evidence type="ECO:0000313" key="9">
    <source>
        <dbReference type="Proteomes" id="UP001229421"/>
    </source>
</evidence>
<comment type="caution">
    <text evidence="8">The sequence shown here is derived from an EMBL/GenBank/DDBJ whole genome shotgun (WGS) entry which is preliminary data.</text>
</comment>
<dbReference type="PROSITE" id="PS50829">
    <property type="entry name" value="GYF"/>
    <property type="match status" value="1"/>
</dbReference>
<keyword evidence="3 4" id="KW-0862">Zinc</keyword>
<feature type="compositionally biased region" description="Basic residues" evidence="5">
    <location>
        <begin position="71"/>
        <end position="81"/>
    </location>
</feature>
<dbReference type="SMART" id="SM00356">
    <property type="entry name" value="ZnF_C3H1"/>
    <property type="match status" value="1"/>
</dbReference>
<feature type="compositionally biased region" description="Polar residues" evidence="5">
    <location>
        <begin position="89"/>
        <end position="130"/>
    </location>
</feature>
<evidence type="ECO:0000256" key="4">
    <source>
        <dbReference type="PROSITE-ProRule" id="PRU00723"/>
    </source>
</evidence>
<dbReference type="InterPro" id="IPR035445">
    <property type="entry name" value="GYF-like_dom_sf"/>
</dbReference>
<feature type="compositionally biased region" description="Low complexity" evidence="5">
    <location>
        <begin position="770"/>
        <end position="782"/>
    </location>
</feature>
<accession>A0AAD8KIF9</accession>
<dbReference type="SUPFAM" id="SSF90229">
    <property type="entry name" value="CCCH zinc finger"/>
    <property type="match status" value="1"/>
</dbReference>
<dbReference type="Pfam" id="PF00642">
    <property type="entry name" value="zf-CCCH"/>
    <property type="match status" value="1"/>
</dbReference>
<reference evidence="8" key="1">
    <citation type="journal article" date="2023" name="bioRxiv">
        <title>Improved chromosome-level genome assembly for marigold (Tagetes erecta).</title>
        <authorList>
            <person name="Jiang F."/>
            <person name="Yuan L."/>
            <person name="Wang S."/>
            <person name="Wang H."/>
            <person name="Xu D."/>
            <person name="Wang A."/>
            <person name="Fan W."/>
        </authorList>
    </citation>
    <scope>NUCLEOTIDE SEQUENCE</scope>
    <source>
        <strain evidence="8">WSJ</strain>
        <tissue evidence="8">Leaf</tissue>
    </source>
</reference>
<feature type="compositionally biased region" description="Polar residues" evidence="5">
    <location>
        <begin position="790"/>
        <end position="802"/>
    </location>
</feature>
<evidence type="ECO:0000256" key="5">
    <source>
        <dbReference type="SAM" id="MobiDB-lite"/>
    </source>
</evidence>
<feature type="region of interest" description="Disordered" evidence="5">
    <location>
        <begin position="529"/>
        <end position="552"/>
    </location>
</feature>
<feature type="compositionally biased region" description="Polar residues" evidence="5">
    <location>
        <begin position="816"/>
        <end position="827"/>
    </location>
</feature>
<feature type="zinc finger region" description="C3H1-type" evidence="4">
    <location>
        <begin position="846"/>
        <end position="873"/>
    </location>
</feature>
<proteinExistence type="predicted"/>
<organism evidence="8 9">
    <name type="scientific">Tagetes erecta</name>
    <name type="common">African marigold</name>
    <dbReference type="NCBI Taxonomy" id="13708"/>
    <lineage>
        <taxon>Eukaryota</taxon>
        <taxon>Viridiplantae</taxon>
        <taxon>Streptophyta</taxon>
        <taxon>Embryophyta</taxon>
        <taxon>Tracheophyta</taxon>
        <taxon>Spermatophyta</taxon>
        <taxon>Magnoliopsida</taxon>
        <taxon>eudicotyledons</taxon>
        <taxon>Gunneridae</taxon>
        <taxon>Pentapetalae</taxon>
        <taxon>asterids</taxon>
        <taxon>campanulids</taxon>
        <taxon>Asterales</taxon>
        <taxon>Asteraceae</taxon>
        <taxon>Asteroideae</taxon>
        <taxon>Heliantheae alliance</taxon>
        <taxon>Tageteae</taxon>
        <taxon>Tagetes</taxon>
    </lineage>
</organism>
<gene>
    <name evidence="8" type="ORF">QVD17_18881</name>
</gene>
<evidence type="ECO:0000256" key="2">
    <source>
        <dbReference type="ARBA" id="ARBA00022771"/>
    </source>
</evidence>